<dbReference type="Gene3D" id="1.25.40.10">
    <property type="entry name" value="Tetratricopeptide repeat domain"/>
    <property type="match status" value="1"/>
</dbReference>
<dbReference type="Proteomes" id="UP000622648">
    <property type="component" value="Unassembled WGS sequence"/>
</dbReference>
<evidence type="ECO:0000313" key="2">
    <source>
        <dbReference type="EMBL" id="TCO19967.1"/>
    </source>
</evidence>
<name>A0A4V2RYJ3_9SPHI</name>
<accession>A0A4V2RYJ3</accession>
<proteinExistence type="predicted"/>
<dbReference type="RefSeq" id="WP_132535924.1">
    <property type="nucleotide sequence ID" value="NZ_BMJO01000002.1"/>
</dbReference>
<dbReference type="EMBL" id="BMJO01000002">
    <property type="protein sequence ID" value="GGE50164.1"/>
    <property type="molecule type" value="Genomic_DNA"/>
</dbReference>
<comment type="caution">
    <text evidence="2">The sequence shown here is derived from an EMBL/GenBank/DDBJ whole genome shotgun (WGS) entry which is preliminary data.</text>
</comment>
<dbReference type="AlphaFoldDB" id="A0A4V2RYJ3"/>
<protein>
    <submittedName>
        <fullName evidence="2">Tetratricopeptide repeat protein</fullName>
    </submittedName>
</protein>
<evidence type="ECO:0000313" key="1">
    <source>
        <dbReference type="EMBL" id="GGE50164.1"/>
    </source>
</evidence>
<dbReference type="SUPFAM" id="SSF48452">
    <property type="entry name" value="TPR-like"/>
    <property type="match status" value="1"/>
</dbReference>
<dbReference type="InterPro" id="IPR019734">
    <property type="entry name" value="TPR_rpt"/>
</dbReference>
<evidence type="ECO:0000313" key="3">
    <source>
        <dbReference type="Proteomes" id="UP000295684"/>
    </source>
</evidence>
<dbReference type="Pfam" id="PF13181">
    <property type="entry name" value="TPR_8"/>
    <property type="match status" value="1"/>
</dbReference>
<keyword evidence="4" id="KW-1185">Reference proteome</keyword>
<dbReference type="Proteomes" id="UP000295684">
    <property type="component" value="Unassembled WGS sequence"/>
</dbReference>
<sequence>MNPIQLELFKIDKQWQQVIRKHPSENLFIGLGERHEVNLFEAYFKYQLTEESKTNDMFLLHYQEFKSADNYGKSLVKEWQEIFQLWQKDTGAGMIWDVDQADRLKKYDTDAYLPITALAQLCKLYPELKFKKIYIQLAPTTIHNIEALSQWINECSSCITALQQDNIKLVYTEHHVHRTLKNLKQGTEFRLNIDVSQLMQNAAAHSNRDKSDPESDYQQQILVASNYLSKGKHEQANAVLERAIMIAQKQGLHEAVVAARIMLAQSLAVKNKKNEARQQYELALARAGQNTLLSAHIHMSYGSFLLAHSGKDEAKKYFEKAVKIAEIIPNDFIAMECTRLLGQLSENKLAGSAKAMEYYVKCLAIAKKMPIEKRRQSSMAYTALIMLKKYGEESPEGRKLDLEMQDDFGADWKTDAEIPKNHASPLS</sequence>
<reference evidence="4" key="2">
    <citation type="journal article" date="2019" name="Int. J. Syst. Evol. Microbiol.">
        <title>The Global Catalogue of Microorganisms (GCM) 10K type strain sequencing project: providing services to taxonomists for standard genome sequencing and annotation.</title>
        <authorList>
            <consortium name="The Broad Institute Genomics Platform"/>
            <consortium name="The Broad Institute Genome Sequencing Center for Infectious Disease"/>
            <person name="Wu L."/>
            <person name="Ma J."/>
        </authorList>
    </citation>
    <scope>NUCLEOTIDE SEQUENCE [LARGE SCALE GENOMIC DNA]</scope>
    <source>
        <strain evidence="4">CGMCC 1.15644</strain>
    </source>
</reference>
<organism evidence="2 3">
    <name type="scientific">Pedobacter psychrotolerans</name>
    <dbReference type="NCBI Taxonomy" id="1843235"/>
    <lineage>
        <taxon>Bacteria</taxon>
        <taxon>Pseudomonadati</taxon>
        <taxon>Bacteroidota</taxon>
        <taxon>Sphingobacteriia</taxon>
        <taxon>Sphingobacteriales</taxon>
        <taxon>Sphingobacteriaceae</taxon>
        <taxon>Pedobacter</taxon>
    </lineage>
</organism>
<dbReference type="EMBL" id="SLWO01000009">
    <property type="protein sequence ID" value="TCO19967.1"/>
    <property type="molecule type" value="Genomic_DNA"/>
</dbReference>
<reference evidence="1" key="4">
    <citation type="submission" date="2024-05" db="EMBL/GenBank/DDBJ databases">
        <authorList>
            <person name="Sun Q."/>
            <person name="Zhou Y."/>
        </authorList>
    </citation>
    <scope>NUCLEOTIDE SEQUENCE</scope>
    <source>
        <strain evidence="1">CGMCC 1.15644</strain>
    </source>
</reference>
<gene>
    <name evidence="2" type="ORF">EV200_109151</name>
    <name evidence="1" type="ORF">GCM10011413_15480</name>
</gene>
<evidence type="ECO:0000313" key="4">
    <source>
        <dbReference type="Proteomes" id="UP000622648"/>
    </source>
</evidence>
<reference evidence="2 3" key="3">
    <citation type="submission" date="2019-03" db="EMBL/GenBank/DDBJ databases">
        <title>Genomic Encyclopedia of Type Strains, Phase IV (KMG-IV): sequencing the most valuable type-strain genomes for metagenomic binning, comparative biology and taxonomic classification.</title>
        <authorList>
            <person name="Goeker M."/>
        </authorList>
    </citation>
    <scope>NUCLEOTIDE SEQUENCE [LARGE SCALE GENOMIC DNA]</scope>
    <source>
        <strain evidence="2 3">DSM 103236</strain>
    </source>
</reference>
<dbReference type="InterPro" id="IPR011990">
    <property type="entry name" value="TPR-like_helical_dom_sf"/>
</dbReference>
<dbReference type="OrthoDB" id="620105at2"/>
<reference evidence="1" key="1">
    <citation type="journal article" date="2014" name="Int. J. Syst. Evol. Microbiol.">
        <title>Complete genome of a new Firmicutes species belonging to the dominant human colonic microbiota ('Ruminococcus bicirculans') reveals two chromosomes and a selective capacity to utilize plant glucans.</title>
        <authorList>
            <consortium name="NISC Comparative Sequencing Program"/>
            <person name="Wegmann U."/>
            <person name="Louis P."/>
            <person name="Goesmann A."/>
            <person name="Henrissat B."/>
            <person name="Duncan S.H."/>
            <person name="Flint H.J."/>
        </authorList>
    </citation>
    <scope>NUCLEOTIDE SEQUENCE</scope>
    <source>
        <strain evidence="1">CGMCC 1.15644</strain>
    </source>
</reference>